<sequence length="214" mass="24663">MSVVRIRHCLRHHAQNFTRGIQKQVMKHFSGNCFREQEGRAQNSKALCWKQRDGKFTARDVPHAVRQAPAMSLMSKNELKEKLRLDHFQLHIYTLALRELSQEEKPSVIKFQQHHSVLSSHHSLLQKLQQLAGQVLVIIQLTVLTITNDFIYHSPLLSLPAPKLHTISSSRAPNVQPPLAIRQPQLPSYSRASTYSHKHYIINSKHHHLTINPI</sequence>
<dbReference type="AlphaFoldDB" id="A0AAE0UGJ8"/>
<organism evidence="1 2">
    <name type="scientific">Sordaria brevicollis</name>
    <dbReference type="NCBI Taxonomy" id="83679"/>
    <lineage>
        <taxon>Eukaryota</taxon>
        <taxon>Fungi</taxon>
        <taxon>Dikarya</taxon>
        <taxon>Ascomycota</taxon>
        <taxon>Pezizomycotina</taxon>
        <taxon>Sordariomycetes</taxon>
        <taxon>Sordariomycetidae</taxon>
        <taxon>Sordariales</taxon>
        <taxon>Sordariaceae</taxon>
        <taxon>Sordaria</taxon>
    </lineage>
</organism>
<reference evidence="1" key="1">
    <citation type="journal article" date="2023" name="Mol. Phylogenet. Evol.">
        <title>Genome-scale phylogeny and comparative genomics of the fungal order Sordariales.</title>
        <authorList>
            <person name="Hensen N."/>
            <person name="Bonometti L."/>
            <person name="Westerberg I."/>
            <person name="Brannstrom I.O."/>
            <person name="Guillou S."/>
            <person name="Cros-Aarteil S."/>
            <person name="Calhoun S."/>
            <person name="Haridas S."/>
            <person name="Kuo A."/>
            <person name="Mondo S."/>
            <person name="Pangilinan J."/>
            <person name="Riley R."/>
            <person name="LaButti K."/>
            <person name="Andreopoulos B."/>
            <person name="Lipzen A."/>
            <person name="Chen C."/>
            <person name="Yan M."/>
            <person name="Daum C."/>
            <person name="Ng V."/>
            <person name="Clum A."/>
            <person name="Steindorff A."/>
            <person name="Ohm R.A."/>
            <person name="Martin F."/>
            <person name="Silar P."/>
            <person name="Natvig D.O."/>
            <person name="Lalanne C."/>
            <person name="Gautier V."/>
            <person name="Ament-Velasquez S.L."/>
            <person name="Kruys A."/>
            <person name="Hutchinson M.I."/>
            <person name="Powell A.J."/>
            <person name="Barry K."/>
            <person name="Miller A.N."/>
            <person name="Grigoriev I.V."/>
            <person name="Debuchy R."/>
            <person name="Gladieux P."/>
            <person name="Hiltunen Thoren M."/>
            <person name="Johannesson H."/>
        </authorList>
    </citation>
    <scope>NUCLEOTIDE SEQUENCE</scope>
    <source>
        <strain evidence="1">FGSC 1904</strain>
    </source>
</reference>
<dbReference type="EMBL" id="JAUTDP010000001">
    <property type="protein sequence ID" value="KAK3403357.1"/>
    <property type="molecule type" value="Genomic_DNA"/>
</dbReference>
<evidence type="ECO:0000313" key="2">
    <source>
        <dbReference type="Proteomes" id="UP001281003"/>
    </source>
</evidence>
<name>A0AAE0UGJ8_SORBR</name>
<gene>
    <name evidence="1" type="ORF">B0T20DRAFT_24303</name>
</gene>
<evidence type="ECO:0000313" key="1">
    <source>
        <dbReference type="EMBL" id="KAK3403357.1"/>
    </source>
</evidence>
<keyword evidence="2" id="KW-1185">Reference proteome</keyword>
<reference evidence="1" key="2">
    <citation type="submission" date="2023-07" db="EMBL/GenBank/DDBJ databases">
        <authorList>
            <consortium name="Lawrence Berkeley National Laboratory"/>
            <person name="Haridas S."/>
            <person name="Hensen N."/>
            <person name="Bonometti L."/>
            <person name="Westerberg I."/>
            <person name="Brannstrom I.O."/>
            <person name="Guillou S."/>
            <person name="Cros-Aarteil S."/>
            <person name="Calhoun S."/>
            <person name="Kuo A."/>
            <person name="Mondo S."/>
            <person name="Pangilinan J."/>
            <person name="Riley R."/>
            <person name="LaButti K."/>
            <person name="Andreopoulos B."/>
            <person name="Lipzen A."/>
            <person name="Chen C."/>
            <person name="Yanf M."/>
            <person name="Daum C."/>
            <person name="Ng V."/>
            <person name="Clum A."/>
            <person name="Steindorff A."/>
            <person name="Ohm R."/>
            <person name="Martin F."/>
            <person name="Silar P."/>
            <person name="Natvig D."/>
            <person name="Lalanne C."/>
            <person name="Gautier V."/>
            <person name="Ament-velasquez S.L."/>
            <person name="Kruys A."/>
            <person name="Hutchinson M.I."/>
            <person name="Powell A.J."/>
            <person name="Barry K."/>
            <person name="Miller A.N."/>
            <person name="Grigoriev I.V."/>
            <person name="Debuchy R."/>
            <person name="Gladieux P."/>
            <person name="Thoren M.H."/>
            <person name="Johannesson H."/>
        </authorList>
    </citation>
    <scope>NUCLEOTIDE SEQUENCE</scope>
    <source>
        <strain evidence="1">FGSC 1904</strain>
    </source>
</reference>
<protein>
    <submittedName>
        <fullName evidence="1">Uncharacterized protein</fullName>
    </submittedName>
</protein>
<proteinExistence type="predicted"/>
<accession>A0AAE0UGJ8</accession>
<dbReference type="Proteomes" id="UP001281003">
    <property type="component" value="Unassembled WGS sequence"/>
</dbReference>
<comment type="caution">
    <text evidence="1">The sequence shown here is derived from an EMBL/GenBank/DDBJ whole genome shotgun (WGS) entry which is preliminary data.</text>
</comment>